<keyword evidence="4" id="KW-0747">Spliceosome</keyword>
<evidence type="ECO:0000256" key="2">
    <source>
        <dbReference type="ARBA" id="ARBA00006850"/>
    </source>
</evidence>
<comment type="subcellular location">
    <subcellularLocation>
        <location evidence="1">Nucleus</location>
    </subcellularLocation>
</comment>
<evidence type="ECO:0000256" key="8">
    <source>
        <dbReference type="ARBA" id="ARBA00023274"/>
    </source>
</evidence>
<keyword evidence="6" id="KW-0508">mRNA splicing</keyword>
<dbReference type="PROSITE" id="PS52002">
    <property type="entry name" value="SM"/>
    <property type="match status" value="1"/>
</dbReference>
<dbReference type="Pfam" id="PF01423">
    <property type="entry name" value="LSM"/>
    <property type="match status" value="1"/>
</dbReference>
<dbReference type="InterPro" id="IPR044641">
    <property type="entry name" value="Lsm7/SmG-like"/>
</dbReference>
<evidence type="ECO:0000313" key="11">
    <source>
        <dbReference type="Proteomes" id="UP000815325"/>
    </source>
</evidence>
<dbReference type="SMART" id="SM00651">
    <property type="entry name" value="Sm"/>
    <property type="match status" value="1"/>
</dbReference>
<comment type="caution">
    <text evidence="10">The sequence shown here is derived from an EMBL/GenBank/DDBJ whole genome shotgun (WGS) entry which is preliminary data.</text>
</comment>
<evidence type="ECO:0000256" key="1">
    <source>
        <dbReference type="ARBA" id="ARBA00004123"/>
    </source>
</evidence>
<dbReference type="InterPro" id="IPR010920">
    <property type="entry name" value="LSM_dom_sf"/>
</dbReference>
<organism evidence="10 11">
    <name type="scientific">Dunaliella salina</name>
    <name type="common">Green alga</name>
    <name type="synonym">Protococcus salinus</name>
    <dbReference type="NCBI Taxonomy" id="3046"/>
    <lineage>
        <taxon>Eukaryota</taxon>
        <taxon>Viridiplantae</taxon>
        <taxon>Chlorophyta</taxon>
        <taxon>core chlorophytes</taxon>
        <taxon>Chlorophyceae</taxon>
        <taxon>CS clade</taxon>
        <taxon>Chlamydomonadales</taxon>
        <taxon>Dunaliellaceae</taxon>
        <taxon>Dunaliella</taxon>
    </lineage>
</organism>
<dbReference type="InterPro" id="IPR017132">
    <property type="entry name" value="Lsm7"/>
</dbReference>
<name>A0ABQ7GSZ9_DUNSA</name>
<dbReference type="PANTHER" id="PTHR10553:SF5">
    <property type="entry name" value="U6 SNRNA-ASSOCIATED SM-LIKE PROTEIN LSM7"/>
    <property type="match status" value="1"/>
</dbReference>
<dbReference type="SUPFAM" id="SSF50182">
    <property type="entry name" value="Sm-like ribonucleoproteins"/>
    <property type="match status" value="1"/>
</dbReference>
<evidence type="ECO:0000256" key="6">
    <source>
        <dbReference type="ARBA" id="ARBA00023187"/>
    </source>
</evidence>
<dbReference type="PIRSF" id="PIRSF037188">
    <property type="entry name" value="U6_snRNA_Lsm7"/>
    <property type="match status" value="1"/>
</dbReference>
<dbReference type="CDD" id="cd01729">
    <property type="entry name" value="LSm7"/>
    <property type="match status" value="1"/>
</dbReference>
<dbReference type="Gene3D" id="2.30.30.100">
    <property type="match status" value="1"/>
</dbReference>
<evidence type="ECO:0000259" key="9">
    <source>
        <dbReference type="PROSITE" id="PS52002"/>
    </source>
</evidence>
<reference evidence="10" key="1">
    <citation type="submission" date="2017-08" db="EMBL/GenBank/DDBJ databases">
        <authorList>
            <person name="Polle J.E."/>
            <person name="Barry K."/>
            <person name="Cushman J."/>
            <person name="Schmutz J."/>
            <person name="Tran D."/>
            <person name="Hathwaick L.T."/>
            <person name="Yim W.C."/>
            <person name="Jenkins J."/>
            <person name="Mckie-Krisberg Z.M."/>
            <person name="Prochnik S."/>
            <person name="Lindquist E."/>
            <person name="Dockter R.B."/>
            <person name="Adam C."/>
            <person name="Molina H."/>
            <person name="Bunkerborg J."/>
            <person name="Jin E."/>
            <person name="Buchheim M."/>
            <person name="Magnuson J."/>
        </authorList>
    </citation>
    <scope>NUCLEOTIDE SEQUENCE</scope>
    <source>
        <strain evidence="10">CCAP 19/18</strain>
    </source>
</reference>
<keyword evidence="7" id="KW-0539">Nucleus</keyword>
<evidence type="ECO:0000313" key="10">
    <source>
        <dbReference type="EMBL" id="KAF5837703.1"/>
    </source>
</evidence>
<dbReference type="InterPro" id="IPR047575">
    <property type="entry name" value="Sm"/>
</dbReference>
<evidence type="ECO:0000256" key="5">
    <source>
        <dbReference type="ARBA" id="ARBA00022884"/>
    </source>
</evidence>
<accession>A0ABQ7GSZ9</accession>
<feature type="domain" description="Sm" evidence="9">
    <location>
        <begin position="5"/>
        <end position="85"/>
    </location>
</feature>
<dbReference type="EMBL" id="MU069606">
    <property type="protein sequence ID" value="KAF5837703.1"/>
    <property type="molecule type" value="Genomic_DNA"/>
</dbReference>
<sequence>MPPKESAVDLSKHVDKSLRILLAGGRQVSGTLKGYDQLLNLVLDEAVEYIRDPEDPLRVTDNTRPLGLIVCRGTAVTLMAPTSGMEEIPNPFIQQEEAVE</sequence>
<gene>
    <name evidence="10" type="ORF">DUNSADRAFT_4013</name>
</gene>
<evidence type="ECO:0000256" key="7">
    <source>
        <dbReference type="ARBA" id="ARBA00023242"/>
    </source>
</evidence>
<evidence type="ECO:0000256" key="4">
    <source>
        <dbReference type="ARBA" id="ARBA00022728"/>
    </source>
</evidence>
<keyword evidence="3" id="KW-0507">mRNA processing</keyword>
<evidence type="ECO:0000256" key="3">
    <source>
        <dbReference type="ARBA" id="ARBA00022664"/>
    </source>
</evidence>
<dbReference type="Proteomes" id="UP000815325">
    <property type="component" value="Unassembled WGS sequence"/>
</dbReference>
<proteinExistence type="inferred from homology"/>
<keyword evidence="8" id="KW-0687">Ribonucleoprotein</keyword>
<dbReference type="InterPro" id="IPR001163">
    <property type="entry name" value="Sm_dom_euk/arc"/>
</dbReference>
<keyword evidence="11" id="KW-1185">Reference proteome</keyword>
<dbReference type="PANTHER" id="PTHR10553">
    <property type="entry name" value="SMALL NUCLEAR RIBONUCLEOPROTEIN"/>
    <property type="match status" value="1"/>
</dbReference>
<comment type="similarity">
    <text evidence="2">Belongs to the snRNP Sm proteins family.</text>
</comment>
<keyword evidence="5" id="KW-0694">RNA-binding</keyword>
<protein>
    <recommendedName>
        <fullName evidence="9">Sm domain-containing protein</fullName>
    </recommendedName>
</protein>